<evidence type="ECO:0000256" key="1">
    <source>
        <dbReference type="SAM" id="MobiDB-lite"/>
    </source>
</evidence>
<evidence type="ECO:0000313" key="4">
    <source>
        <dbReference type="Proteomes" id="UP000514509"/>
    </source>
</evidence>
<dbReference type="RefSeq" id="WP_182412621.1">
    <property type="nucleotide sequence ID" value="NZ_CP055153.1"/>
</dbReference>
<feature type="compositionally biased region" description="Low complexity" evidence="1">
    <location>
        <begin position="36"/>
        <end position="52"/>
    </location>
</feature>
<feature type="chain" id="PRO_5029668223" description="Collagen-like protein" evidence="2">
    <location>
        <begin position="19"/>
        <end position="213"/>
    </location>
</feature>
<keyword evidence="4" id="KW-1185">Reference proteome</keyword>
<dbReference type="Proteomes" id="UP000514509">
    <property type="component" value="Chromosome"/>
</dbReference>
<evidence type="ECO:0008006" key="5">
    <source>
        <dbReference type="Google" id="ProtNLM"/>
    </source>
</evidence>
<keyword evidence="2" id="KW-0732">Signal</keyword>
<dbReference type="EMBL" id="CP055153">
    <property type="protein sequence ID" value="QMU30165.1"/>
    <property type="molecule type" value="Genomic_DNA"/>
</dbReference>
<accession>A0A7L7LC96</accession>
<dbReference type="AlphaFoldDB" id="A0A7L7LC96"/>
<evidence type="ECO:0000256" key="2">
    <source>
        <dbReference type="SAM" id="SignalP"/>
    </source>
</evidence>
<dbReference type="KEGG" id="add:HUW48_19965"/>
<evidence type="ECO:0000313" key="3">
    <source>
        <dbReference type="EMBL" id="QMU30165.1"/>
    </source>
</evidence>
<reference evidence="3 4" key="1">
    <citation type="submission" date="2020-08" db="EMBL/GenBank/DDBJ databases">
        <title>Adhaeribacter dokdonensis sp. nov., isolated from the rhizosphere of Elymus tsukushiensis, a plant native to the Dokdo Islands, Republic of Korea.</title>
        <authorList>
            <person name="Ghim S.Y."/>
        </authorList>
    </citation>
    <scope>NUCLEOTIDE SEQUENCE [LARGE SCALE GENOMIC DNA]</scope>
    <source>
        <strain evidence="3 4">KUDC8001</strain>
    </source>
</reference>
<sequence>MKKFLQLILTFTILVCLASCKGEDGEDGAPGPAGPAGPTGAIGPQGPPGASADSARVFDAGDINFTPDADGNFQVGIEYEANEIEVGPTDVVLVYYLVGTAANGTIPFWSPLPQTFFYSNGQPFTYSYAYSNVALILTLTAQFDLAEAGKDYTAITNNNTYRFVIIPSRAGRTTGEPITKADLNKYPIDLNNYSEVVKYFKINDTNVRKISLK</sequence>
<feature type="signal peptide" evidence="2">
    <location>
        <begin position="1"/>
        <end position="18"/>
    </location>
</feature>
<organism evidence="3 4">
    <name type="scientific">Adhaeribacter radiodurans</name>
    <dbReference type="NCBI Taxonomy" id="2745197"/>
    <lineage>
        <taxon>Bacteria</taxon>
        <taxon>Pseudomonadati</taxon>
        <taxon>Bacteroidota</taxon>
        <taxon>Cytophagia</taxon>
        <taxon>Cytophagales</taxon>
        <taxon>Hymenobacteraceae</taxon>
        <taxon>Adhaeribacter</taxon>
    </lineage>
</organism>
<feature type="region of interest" description="Disordered" evidence="1">
    <location>
        <begin position="25"/>
        <end position="52"/>
    </location>
</feature>
<protein>
    <recommendedName>
        <fullName evidence="5">Collagen-like protein</fullName>
    </recommendedName>
</protein>
<name>A0A7L7LC96_9BACT</name>
<dbReference type="Gene3D" id="1.20.5.320">
    <property type="entry name" value="6-Phosphogluconate Dehydrogenase, domain 3"/>
    <property type="match status" value="1"/>
</dbReference>
<gene>
    <name evidence="3" type="ORF">HUW48_19965</name>
</gene>
<proteinExistence type="predicted"/>